<proteinExistence type="predicted"/>
<comment type="caution">
    <text evidence="3">The sequence shown here is derived from an EMBL/GenBank/DDBJ whole genome shotgun (WGS) entry which is preliminary data.</text>
</comment>
<feature type="region of interest" description="Disordered" evidence="1">
    <location>
        <begin position="24"/>
        <end position="69"/>
    </location>
</feature>
<evidence type="ECO:0000313" key="3">
    <source>
        <dbReference type="EMBL" id="TKX26269.1"/>
    </source>
</evidence>
<gene>
    <name evidence="3" type="ORF">C1H76_1230</name>
</gene>
<organism evidence="3 4">
    <name type="scientific">Elsinoe australis</name>
    <dbReference type="NCBI Taxonomy" id="40998"/>
    <lineage>
        <taxon>Eukaryota</taxon>
        <taxon>Fungi</taxon>
        <taxon>Dikarya</taxon>
        <taxon>Ascomycota</taxon>
        <taxon>Pezizomycotina</taxon>
        <taxon>Dothideomycetes</taxon>
        <taxon>Dothideomycetidae</taxon>
        <taxon>Myriangiales</taxon>
        <taxon>Elsinoaceae</taxon>
        <taxon>Elsinoe</taxon>
    </lineage>
</organism>
<dbReference type="EMBL" id="PTQR01000013">
    <property type="protein sequence ID" value="TKX26269.1"/>
    <property type="molecule type" value="Genomic_DNA"/>
</dbReference>
<keyword evidence="2" id="KW-1133">Transmembrane helix</keyword>
<name>A0A4U7B5P1_9PEZI</name>
<evidence type="ECO:0000313" key="4">
    <source>
        <dbReference type="Proteomes" id="UP000308133"/>
    </source>
</evidence>
<accession>A0A4U7B5P1</accession>
<dbReference type="InterPro" id="IPR018858">
    <property type="entry name" value="DUF2458"/>
</dbReference>
<sequence>MDGNQGNLPPNLADILSTLSRFAPPVQSSGVSHTNEHAQHDPVSSLANTLEHPQDWSTASPRPQQPIAPTIDPATITEWSVGLRCVTKVASQNPNFANAIRNMISNQRKNEMDWYSKRQELKREQAQKGNGLSELNSIMKSIGATSSQQAQQPRSEEELKTELDAFDAKIYRAQVQMTAAMTKELKGLGVPFFGTDPSLIVSDKGDALSPSERAERITTGLPPAYSEVPQRPEPAHTAVPTETLDLGDSNPSQVGQRDAKARLKFMSVAWTATASFVSIAVLVILYVRGDHMTTILDGMQAMEARMNSTFDDLILEPTRAVSVLNMRMSALLDHLATPGLTDPTSSTASISSPSAAFATLGPRAVTELATARSMSLTTLSTMTTTLAPLTITVRLSRNDEASAATKTFPDLPLTLSPLTTSANGATTHATSEIDTTLVPSSGCASSAMTAPTVTVIQVTTETITAPTTTMPTTTGETPRPTMSILTLGSGGEHKAFNPLSPVFEMVRGR</sequence>
<dbReference type="AlphaFoldDB" id="A0A4U7B5P1"/>
<feature type="transmembrane region" description="Helical" evidence="2">
    <location>
        <begin position="265"/>
        <end position="287"/>
    </location>
</feature>
<keyword evidence="2" id="KW-0812">Transmembrane</keyword>
<reference evidence="3 4" key="1">
    <citation type="submission" date="2018-02" db="EMBL/GenBank/DDBJ databases">
        <title>Draft genome sequences of Elsinoe sp., causing black scab on jojoba.</title>
        <authorList>
            <person name="Stodart B."/>
            <person name="Jeffress S."/>
            <person name="Ash G."/>
            <person name="Arun Chinnappa K."/>
        </authorList>
    </citation>
    <scope>NUCLEOTIDE SEQUENCE [LARGE SCALE GENOMIC DNA]</scope>
    <source>
        <strain evidence="3 4">Hillstone_2</strain>
    </source>
</reference>
<dbReference type="Proteomes" id="UP000308133">
    <property type="component" value="Unassembled WGS sequence"/>
</dbReference>
<evidence type="ECO:0000256" key="2">
    <source>
        <dbReference type="SAM" id="Phobius"/>
    </source>
</evidence>
<evidence type="ECO:0000256" key="1">
    <source>
        <dbReference type="SAM" id="MobiDB-lite"/>
    </source>
</evidence>
<protein>
    <submittedName>
        <fullName evidence="3">Uncharacterized protein</fullName>
    </submittedName>
</protein>
<keyword evidence="2" id="KW-0472">Membrane</keyword>
<dbReference type="Pfam" id="PF10454">
    <property type="entry name" value="DUF2458"/>
    <property type="match status" value="1"/>
</dbReference>
<feature type="region of interest" description="Disordered" evidence="1">
    <location>
        <begin position="222"/>
        <end position="253"/>
    </location>
</feature>